<proteinExistence type="predicted"/>
<dbReference type="Proteomes" id="UP000299102">
    <property type="component" value="Unassembled WGS sequence"/>
</dbReference>
<protein>
    <submittedName>
        <fullName evidence="1">Uncharacterized protein</fullName>
    </submittedName>
</protein>
<keyword evidence="2" id="KW-1185">Reference proteome</keyword>
<dbReference type="EMBL" id="BGZK01000800">
    <property type="protein sequence ID" value="GBP60926.1"/>
    <property type="molecule type" value="Genomic_DNA"/>
</dbReference>
<reference evidence="1 2" key="1">
    <citation type="journal article" date="2019" name="Commun. Biol.">
        <title>The bagworm genome reveals a unique fibroin gene that provides high tensile strength.</title>
        <authorList>
            <person name="Kono N."/>
            <person name="Nakamura H."/>
            <person name="Ohtoshi R."/>
            <person name="Tomita M."/>
            <person name="Numata K."/>
            <person name="Arakawa K."/>
        </authorList>
    </citation>
    <scope>NUCLEOTIDE SEQUENCE [LARGE SCALE GENOMIC DNA]</scope>
</reference>
<comment type="caution">
    <text evidence="1">The sequence shown here is derived from an EMBL/GenBank/DDBJ whole genome shotgun (WGS) entry which is preliminary data.</text>
</comment>
<accession>A0A4C1XAU5</accession>
<dbReference type="OrthoDB" id="8240057at2759"/>
<evidence type="ECO:0000313" key="1">
    <source>
        <dbReference type="EMBL" id="GBP60926.1"/>
    </source>
</evidence>
<gene>
    <name evidence="1" type="ORF">EVAR_51489_1</name>
</gene>
<evidence type="ECO:0000313" key="2">
    <source>
        <dbReference type="Proteomes" id="UP000299102"/>
    </source>
</evidence>
<organism evidence="1 2">
    <name type="scientific">Eumeta variegata</name>
    <name type="common">Bagworm moth</name>
    <name type="synonym">Eumeta japonica</name>
    <dbReference type="NCBI Taxonomy" id="151549"/>
    <lineage>
        <taxon>Eukaryota</taxon>
        <taxon>Metazoa</taxon>
        <taxon>Ecdysozoa</taxon>
        <taxon>Arthropoda</taxon>
        <taxon>Hexapoda</taxon>
        <taxon>Insecta</taxon>
        <taxon>Pterygota</taxon>
        <taxon>Neoptera</taxon>
        <taxon>Endopterygota</taxon>
        <taxon>Lepidoptera</taxon>
        <taxon>Glossata</taxon>
        <taxon>Ditrysia</taxon>
        <taxon>Tineoidea</taxon>
        <taxon>Psychidae</taxon>
        <taxon>Oiketicinae</taxon>
        <taxon>Eumeta</taxon>
    </lineage>
</organism>
<dbReference type="AlphaFoldDB" id="A0A4C1XAU5"/>
<sequence length="232" mass="25575">MKKFVTAECPMVHSNINNRFEIVRLCALIKRTSDSEGTRTATTRSSVTVALGKRDGGRPLRHDCRSKSPTAQINIVYVFRIESPSLSKKHLAYLSISVAYSGVGLFLRGERARQLSDSRWSSPSMNISNPIGIIGALPASCLDVGYLTVRRRADGGGVARRRVENTHKRLHEIRGRKRMKVSEQINDGASTPAAGAAEAMQVDDVIASTSTLDCRDIDYVRTPIIKDTFRNS</sequence>
<name>A0A4C1XAU5_EUMVA</name>